<evidence type="ECO:0000313" key="1">
    <source>
        <dbReference type="EMBL" id="SFH06589.1"/>
    </source>
</evidence>
<protein>
    <submittedName>
        <fullName evidence="1">Uncharacterized protein</fullName>
    </submittedName>
</protein>
<gene>
    <name evidence="1" type="ORF">SAMN02787118_14136</name>
</gene>
<sequence length="57" mass="6063">MERIQVRIARLVVEGHAVSLGVARSVGSGSMTIAQFSGMRPWVVGARQVLRTEAVAA</sequence>
<evidence type="ECO:0000313" key="2">
    <source>
        <dbReference type="Proteomes" id="UP000181942"/>
    </source>
</evidence>
<dbReference type="RefSeq" id="WP_177324398.1">
    <property type="nucleotide sequence ID" value="NZ_FONR01000041.1"/>
</dbReference>
<dbReference type="Proteomes" id="UP000181942">
    <property type="component" value="Unassembled WGS sequence"/>
</dbReference>
<proteinExistence type="predicted"/>
<organism evidence="1 2">
    <name type="scientific">Streptomyces mirabilis</name>
    <dbReference type="NCBI Taxonomy" id="68239"/>
    <lineage>
        <taxon>Bacteria</taxon>
        <taxon>Bacillati</taxon>
        <taxon>Actinomycetota</taxon>
        <taxon>Actinomycetes</taxon>
        <taxon>Kitasatosporales</taxon>
        <taxon>Streptomycetaceae</taxon>
        <taxon>Streptomyces</taxon>
    </lineage>
</organism>
<dbReference type="EMBL" id="FONR01000041">
    <property type="protein sequence ID" value="SFH06589.1"/>
    <property type="molecule type" value="Genomic_DNA"/>
</dbReference>
<reference evidence="1 2" key="1">
    <citation type="submission" date="2016-10" db="EMBL/GenBank/DDBJ databases">
        <authorList>
            <person name="de Groot N.N."/>
        </authorList>
    </citation>
    <scope>NUCLEOTIDE SEQUENCE [LARGE SCALE GENOMIC DNA]</scope>
    <source>
        <strain evidence="1 2">OK461</strain>
    </source>
</reference>
<dbReference type="AlphaFoldDB" id="A0A1I2X135"/>
<accession>A0A1I2X135</accession>
<name>A0A1I2X135_9ACTN</name>